<feature type="compositionally biased region" description="Polar residues" evidence="1">
    <location>
        <begin position="52"/>
        <end position="65"/>
    </location>
</feature>
<evidence type="ECO:0000256" key="1">
    <source>
        <dbReference type="SAM" id="MobiDB-lite"/>
    </source>
</evidence>
<dbReference type="Pfam" id="PF26130">
    <property type="entry name" value="PB1-like"/>
    <property type="match status" value="1"/>
</dbReference>
<evidence type="ECO:0000313" key="3">
    <source>
        <dbReference type="EMBL" id="MED6225045.1"/>
    </source>
</evidence>
<dbReference type="EMBL" id="JASCZI010273573">
    <property type="protein sequence ID" value="MED6225045.1"/>
    <property type="molecule type" value="Genomic_DNA"/>
</dbReference>
<keyword evidence="4" id="KW-1185">Reference proteome</keyword>
<protein>
    <recommendedName>
        <fullName evidence="2">PB1-like domain-containing protein</fullName>
    </recommendedName>
</protein>
<sequence length="140" mass="15892">MEKTTCWWKIPGMTLKFGLKKLETDADLLEMCKDCRRNHNVINIYFQKDSTEIASQPTENPSQPTQKPPADNVTQTTTKRIGRVVKQTLIEGDSKSHESYENGEDSVYKPPKLLVDLSESDSEIEKGNSSMSKKHDKGIF</sequence>
<comment type="caution">
    <text evidence="3">The sequence shown here is derived from an EMBL/GenBank/DDBJ whole genome shotgun (WGS) entry which is preliminary data.</text>
</comment>
<gene>
    <name evidence="3" type="ORF">PIB30_090003</name>
</gene>
<name>A0ABU6ZT01_9FABA</name>
<accession>A0ABU6ZT01</accession>
<dbReference type="Proteomes" id="UP001341840">
    <property type="component" value="Unassembled WGS sequence"/>
</dbReference>
<dbReference type="InterPro" id="IPR058594">
    <property type="entry name" value="PB1-like_dom_pln"/>
</dbReference>
<evidence type="ECO:0000313" key="4">
    <source>
        <dbReference type="Proteomes" id="UP001341840"/>
    </source>
</evidence>
<organism evidence="3 4">
    <name type="scientific">Stylosanthes scabra</name>
    <dbReference type="NCBI Taxonomy" id="79078"/>
    <lineage>
        <taxon>Eukaryota</taxon>
        <taxon>Viridiplantae</taxon>
        <taxon>Streptophyta</taxon>
        <taxon>Embryophyta</taxon>
        <taxon>Tracheophyta</taxon>
        <taxon>Spermatophyta</taxon>
        <taxon>Magnoliopsida</taxon>
        <taxon>eudicotyledons</taxon>
        <taxon>Gunneridae</taxon>
        <taxon>Pentapetalae</taxon>
        <taxon>rosids</taxon>
        <taxon>fabids</taxon>
        <taxon>Fabales</taxon>
        <taxon>Fabaceae</taxon>
        <taxon>Papilionoideae</taxon>
        <taxon>50 kb inversion clade</taxon>
        <taxon>dalbergioids sensu lato</taxon>
        <taxon>Dalbergieae</taxon>
        <taxon>Pterocarpus clade</taxon>
        <taxon>Stylosanthes</taxon>
    </lineage>
</organism>
<feature type="region of interest" description="Disordered" evidence="1">
    <location>
        <begin position="48"/>
        <end position="140"/>
    </location>
</feature>
<reference evidence="3 4" key="1">
    <citation type="journal article" date="2023" name="Plants (Basel)">
        <title>Bridging the Gap: Combining Genomics and Transcriptomics Approaches to Understand Stylosanthes scabra, an Orphan Legume from the Brazilian Caatinga.</title>
        <authorList>
            <person name="Ferreira-Neto J.R.C."/>
            <person name="da Silva M.D."/>
            <person name="Binneck E."/>
            <person name="de Melo N.F."/>
            <person name="da Silva R.H."/>
            <person name="de Melo A.L.T.M."/>
            <person name="Pandolfi V."/>
            <person name="Bustamante F.O."/>
            <person name="Brasileiro-Vidal A.C."/>
            <person name="Benko-Iseppon A.M."/>
        </authorList>
    </citation>
    <scope>NUCLEOTIDE SEQUENCE [LARGE SCALE GENOMIC DNA]</scope>
    <source>
        <tissue evidence="3">Leaves</tissue>
    </source>
</reference>
<proteinExistence type="predicted"/>
<evidence type="ECO:0000259" key="2">
    <source>
        <dbReference type="Pfam" id="PF26130"/>
    </source>
</evidence>
<feature type="domain" description="PB1-like" evidence="2">
    <location>
        <begin position="5"/>
        <end position="47"/>
    </location>
</feature>